<name>A0ABD2MYY0_9CUCU</name>
<evidence type="ECO:0000313" key="1">
    <source>
        <dbReference type="EMBL" id="KAL3271376.1"/>
    </source>
</evidence>
<sequence>MNNNKRKNITFEGSEDLLQLKNPLSALGTVVRATKHEAVYDLYNAKKQKNHERMDEEVRQNNIEYIQNGQNYQRAMWKVIHNETKKTRRHTSDNFSSDDFNWSEKILETIQPTGQSTRDLLHNLSIDSKSIIYFRNITV</sequence>
<dbReference type="Proteomes" id="UP001516400">
    <property type="component" value="Unassembled WGS sequence"/>
</dbReference>
<evidence type="ECO:0000313" key="2">
    <source>
        <dbReference type="Proteomes" id="UP001516400"/>
    </source>
</evidence>
<gene>
    <name evidence="1" type="ORF">HHI36_021860</name>
</gene>
<protein>
    <submittedName>
        <fullName evidence="1">Uncharacterized protein</fullName>
    </submittedName>
</protein>
<accession>A0ABD2MYY0</accession>
<reference evidence="1 2" key="1">
    <citation type="journal article" date="2021" name="BMC Biol.">
        <title>Horizontally acquired antibacterial genes associated with adaptive radiation of ladybird beetles.</title>
        <authorList>
            <person name="Li H.S."/>
            <person name="Tang X.F."/>
            <person name="Huang Y.H."/>
            <person name="Xu Z.Y."/>
            <person name="Chen M.L."/>
            <person name="Du X.Y."/>
            <person name="Qiu B.Y."/>
            <person name="Chen P.T."/>
            <person name="Zhang W."/>
            <person name="Slipinski A."/>
            <person name="Escalona H.E."/>
            <person name="Waterhouse R.M."/>
            <person name="Zwick A."/>
            <person name="Pang H."/>
        </authorList>
    </citation>
    <scope>NUCLEOTIDE SEQUENCE [LARGE SCALE GENOMIC DNA]</scope>
    <source>
        <strain evidence="1">SYSU2018</strain>
    </source>
</reference>
<proteinExistence type="predicted"/>
<keyword evidence="2" id="KW-1185">Reference proteome</keyword>
<dbReference type="AlphaFoldDB" id="A0ABD2MYY0"/>
<comment type="caution">
    <text evidence="1">The sequence shown here is derived from an EMBL/GenBank/DDBJ whole genome shotgun (WGS) entry which is preliminary data.</text>
</comment>
<dbReference type="EMBL" id="JABFTP020000042">
    <property type="protein sequence ID" value="KAL3271376.1"/>
    <property type="molecule type" value="Genomic_DNA"/>
</dbReference>
<organism evidence="1 2">
    <name type="scientific">Cryptolaemus montrouzieri</name>
    <dbReference type="NCBI Taxonomy" id="559131"/>
    <lineage>
        <taxon>Eukaryota</taxon>
        <taxon>Metazoa</taxon>
        <taxon>Ecdysozoa</taxon>
        <taxon>Arthropoda</taxon>
        <taxon>Hexapoda</taxon>
        <taxon>Insecta</taxon>
        <taxon>Pterygota</taxon>
        <taxon>Neoptera</taxon>
        <taxon>Endopterygota</taxon>
        <taxon>Coleoptera</taxon>
        <taxon>Polyphaga</taxon>
        <taxon>Cucujiformia</taxon>
        <taxon>Coccinelloidea</taxon>
        <taxon>Coccinellidae</taxon>
        <taxon>Scymninae</taxon>
        <taxon>Scymnini</taxon>
        <taxon>Cryptolaemus</taxon>
    </lineage>
</organism>